<gene>
    <name evidence="1" type="ORF">ACCO45_000896</name>
</gene>
<accession>A0ACC4E5I3</accession>
<proteinExistence type="predicted"/>
<protein>
    <submittedName>
        <fullName evidence="1">Uncharacterized protein</fullName>
    </submittedName>
</protein>
<keyword evidence="2" id="KW-1185">Reference proteome</keyword>
<evidence type="ECO:0000313" key="1">
    <source>
        <dbReference type="EMBL" id="KAL3963892.1"/>
    </source>
</evidence>
<organism evidence="1 2">
    <name type="scientific">Purpureocillium lilacinum</name>
    <name type="common">Paecilomyces lilacinus</name>
    <dbReference type="NCBI Taxonomy" id="33203"/>
    <lineage>
        <taxon>Eukaryota</taxon>
        <taxon>Fungi</taxon>
        <taxon>Dikarya</taxon>
        <taxon>Ascomycota</taxon>
        <taxon>Pezizomycotina</taxon>
        <taxon>Sordariomycetes</taxon>
        <taxon>Hypocreomycetidae</taxon>
        <taxon>Hypocreales</taxon>
        <taxon>Ophiocordycipitaceae</taxon>
        <taxon>Purpureocillium</taxon>
    </lineage>
</organism>
<sequence>MPDRFCPPCWFAGEQTCECPDHLHCELDFSDWSIGKCNTTSNDCAYYPYPGQASWEGRAPMPCGPGFPCRNSDKYCYFKNGEHHAQCW</sequence>
<comment type="caution">
    <text evidence="1">The sequence shown here is derived from an EMBL/GenBank/DDBJ whole genome shotgun (WGS) entry which is preliminary data.</text>
</comment>
<reference evidence="1" key="1">
    <citation type="submission" date="2024-12" db="EMBL/GenBank/DDBJ databases">
        <title>Comparative genomics and development of molecular markers within Purpureocillium lilacinum and among Purpureocillium species.</title>
        <authorList>
            <person name="Yeh Z.-Y."/>
            <person name="Ni N.-T."/>
            <person name="Lo P.-H."/>
            <person name="Mushyakhwo K."/>
            <person name="Lin C.-F."/>
            <person name="Nai Y.-S."/>
        </authorList>
    </citation>
    <scope>NUCLEOTIDE SEQUENCE</scope>
    <source>
        <strain evidence="1">NCHU-NPUST-175</strain>
    </source>
</reference>
<evidence type="ECO:0000313" key="2">
    <source>
        <dbReference type="Proteomes" id="UP001638806"/>
    </source>
</evidence>
<dbReference type="Proteomes" id="UP001638806">
    <property type="component" value="Unassembled WGS sequence"/>
</dbReference>
<name>A0ACC4E5I3_PURLI</name>
<dbReference type="EMBL" id="JBGNUJ010000002">
    <property type="protein sequence ID" value="KAL3963892.1"/>
    <property type="molecule type" value="Genomic_DNA"/>
</dbReference>